<dbReference type="EMBL" id="AP005008">
    <property type="protein sequence ID" value="BAD15995.1"/>
    <property type="molecule type" value="Genomic_DNA"/>
</dbReference>
<evidence type="ECO:0000313" key="1">
    <source>
        <dbReference type="EMBL" id="BAD15508.1"/>
    </source>
</evidence>
<organism evidence="2 3">
    <name type="scientific">Oryza sativa subsp. japonica</name>
    <name type="common">Rice</name>
    <dbReference type="NCBI Taxonomy" id="39947"/>
    <lineage>
        <taxon>Eukaryota</taxon>
        <taxon>Viridiplantae</taxon>
        <taxon>Streptophyta</taxon>
        <taxon>Embryophyta</taxon>
        <taxon>Tracheophyta</taxon>
        <taxon>Spermatophyta</taxon>
        <taxon>Magnoliopsida</taxon>
        <taxon>Liliopsida</taxon>
        <taxon>Poales</taxon>
        <taxon>Poaceae</taxon>
        <taxon>BOP clade</taxon>
        <taxon>Oryzoideae</taxon>
        <taxon>Oryzeae</taxon>
        <taxon>Oryzinae</taxon>
        <taxon>Oryza</taxon>
        <taxon>Oryza sativa</taxon>
    </lineage>
</organism>
<evidence type="ECO:0000313" key="3">
    <source>
        <dbReference type="Proteomes" id="UP000000763"/>
    </source>
</evidence>
<name>Q6Z6F1_ORYSJ</name>
<dbReference type="AlphaFoldDB" id="Q6Z6F1"/>
<reference evidence="1" key="1">
    <citation type="submission" date="2001-08" db="EMBL/GenBank/DDBJ databases">
        <title>Oryza sativa nipponbare(GA3) genomic DNA, chromosome 2, BAC clone:OJ1135_F06.</title>
        <authorList>
            <person name="Sasaki T."/>
            <person name="Matsumoto T."/>
            <person name="Yamamoto K."/>
        </authorList>
    </citation>
    <scope>NUCLEOTIDE SEQUENCE</scope>
</reference>
<reference evidence="2" key="2">
    <citation type="submission" date="2002-03" db="EMBL/GenBank/DDBJ databases">
        <title>Oryza sativa nipponbare(GA3) genomic DNA, chromosome 2, PAC clone:P0544H11.</title>
        <authorList>
            <person name="Sasaki T."/>
            <person name="Matsumoto T."/>
            <person name="Yamamoto K."/>
        </authorList>
    </citation>
    <scope>NUCLEOTIDE SEQUENCE</scope>
</reference>
<dbReference type="Proteomes" id="UP000000763">
    <property type="component" value="Chromosome 2"/>
</dbReference>
<evidence type="ECO:0000313" key="2">
    <source>
        <dbReference type="EMBL" id="BAD15995.1"/>
    </source>
</evidence>
<protein>
    <submittedName>
        <fullName evidence="2">Uncharacterized protein</fullName>
    </submittedName>
</protein>
<dbReference type="EMBL" id="AP004045">
    <property type="protein sequence ID" value="BAD15508.1"/>
    <property type="molecule type" value="Genomic_DNA"/>
</dbReference>
<accession>Q6Z6F1</accession>
<gene>
    <name evidence="1" type="ORF">OJ1135_F06.20</name>
    <name evidence="2" type="ORF">P0544H11.2</name>
</gene>
<reference evidence="3" key="3">
    <citation type="journal article" date="2005" name="Nature">
        <title>The map-based sequence of the rice genome.</title>
        <authorList>
            <consortium name="International rice genome sequencing project (IRGSP)"/>
            <person name="Matsumoto T."/>
            <person name="Wu J."/>
            <person name="Kanamori H."/>
            <person name="Katayose Y."/>
            <person name="Fujisawa M."/>
            <person name="Namiki N."/>
            <person name="Mizuno H."/>
            <person name="Yamamoto K."/>
            <person name="Antonio B.A."/>
            <person name="Baba T."/>
            <person name="Sakata K."/>
            <person name="Nagamura Y."/>
            <person name="Aoki H."/>
            <person name="Arikawa K."/>
            <person name="Arita K."/>
            <person name="Bito T."/>
            <person name="Chiden Y."/>
            <person name="Fujitsuka N."/>
            <person name="Fukunaka R."/>
            <person name="Hamada M."/>
            <person name="Harada C."/>
            <person name="Hayashi A."/>
            <person name="Hijishita S."/>
            <person name="Honda M."/>
            <person name="Hosokawa S."/>
            <person name="Ichikawa Y."/>
            <person name="Idonuma A."/>
            <person name="Iijima M."/>
            <person name="Ikeda M."/>
            <person name="Ikeno M."/>
            <person name="Ito K."/>
            <person name="Ito S."/>
            <person name="Ito T."/>
            <person name="Ito Y."/>
            <person name="Ito Y."/>
            <person name="Iwabuchi A."/>
            <person name="Kamiya K."/>
            <person name="Karasawa W."/>
            <person name="Kurita K."/>
            <person name="Katagiri S."/>
            <person name="Kikuta A."/>
            <person name="Kobayashi H."/>
            <person name="Kobayashi N."/>
            <person name="Machita K."/>
            <person name="Maehara T."/>
            <person name="Masukawa M."/>
            <person name="Mizubayashi T."/>
            <person name="Mukai Y."/>
            <person name="Nagasaki H."/>
            <person name="Nagata Y."/>
            <person name="Naito S."/>
            <person name="Nakashima M."/>
            <person name="Nakama Y."/>
            <person name="Nakamichi Y."/>
            <person name="Nakamura M."/>
            <person name="Meguro A."/>
            <person name="Negishi M."/>
            <person name="Ohta I."/>
            <person name="Ohta T."/>
            <person name="Okamoto M."/>
            <person name="Ono N."/>
            <person name="Saji S."/>
            <person name="Sakaguchi M."/>
            <person name="Sakai K."/>
            <person name="Shibata M."/>
            <person name="Shimokawa T."/>
            <person name="Song J."/>
            <person name="Takazaki Y."/>
            <person name="Terasawa K."/>
            <person name="Tsugane M."/>
            <person name="Tsuji K."/>
            <person name="Ueda S."/>
            <person name="Waki K."/>
            <person name="Yamagata H."/>
            <person name="Yamamoto M."/>
            <person name="Yamamoto S."/>
            <person name="Yamane H."/>
            <person name="Yoshiki S."/>
            <person name="Yoshihara R."/>
            <person name="Yukawa K."/>
            <person name="Zhong H."/>
            <person name="Yano M."/>
            <person name="Yuan Q."/>
            <person name="Ouyang S."/>
            <person name="Liu J."/>
            <person name="Jones K.M."/>
            <person name="Gansberger K."/>
            <person name="Moffat K."/>
            <person name="Hill J."/>
            <person name="Bera J."/>
            <person name="Fadrosh D."/>
            <person name="Jin S."/>
            <person name="Johri S."/>
            <person name="Kim M."/>
            <person name="Overton L."/>
            <person name="Reardon M."/>
            <person name="Tsitrin T."/>
            <person name="Vuong H."/>
            <person name="Weaver B."/>
            <person name="Ciecko A."/>
            <person name="Tallon L."/>
            <person name="Jackson J."/>
            <person name="Pai G."/>
            <person name="Aken S.V."/>
            <person name="Utterback T."/>
            <person name="Reidmuller S."/>
            <person name="Feldblyum T."/>
            <person name="Hsiao J."/>
            <person name="Zismann V."/>
            <person name="Iobst S."/>
            <person name="de Vazeille A.R."/>
            <person name="Buell C.R."/>
            <person name="Ying K."/>
            <person name="Li Y."/>
            <person name="Lu T."/>
            <person name="Huang Y."/>
            <person name="Zhao Q."/>
            <person name="Feng Q."/>
            <person name="Zhang L."/>
            <person name="Zhu J."/>
            <person name="Weng Q."/>
            <person name="Mu J."/>
            <person name="Lu Y."/>
            <person name="Fan D."/>
            <person name="Liu Y."/>
            <person name="Guan J."/>
            <person name="Zhang Y."/>
            <person name="Yu S."/>
            <person name="Liu X."/>
            <person name="Zhang Y."/>
            <person name="Hong G."/>
            <person name="Han B."/>
            <person name="Choisne N."/>
            <person name="Demange N."/>
            <person name="Orjeda G."/>
            <person name="Samain S."/>
            <person name="Cattolico L."/>
            <person name="Pelletier E."/>
            <person name="Couloux A."/>
            <person name="Segurens B."/>
            <person name="Wincker P."/>
            <person name="D'Hont A."/>
            <person name="Scarpelli C."/>
            <person name="Weissenbach J."/>
            <person name="Salanoubat M."/>
            <person name="Quetier F."/>
            <person name="Yu Y."/>
            <person name="Kim H.R."/>
            <person name="Rambo T."/>
            <person name="Currie J."/>
            <person name="Collura K."/>
            <person name="Luo M."/>
            <person name="Yang T."/>
            <person name="Ammiraju J.S.S."/>
            <person name="Engler F."/>
            <person name="Soderlund C."/>
            <person name="Wing R.A."/>
            <person name="Palmer L.E."/>
            <person name="de la Bastide M."/>
            <person name="Spiegel L."/>
            <person name="Nascimento L."/>
            <person name="Zutavern T."/>
            <person name="O'Shaughnessy A."/>
            <person name="Dike S."/>
            <person name="Dedhia N."/>
            <person name="Preston R."/>
            <person name="Balija V."/>
            <person name="McCombie W.R."/>
            <person name="Chow T."/>
            <person name="Chen H."/>
            <person name="Chung M."/>
            <person name="Chen C."/>
            <person name="Shaw J."/>
            <person name="Wu H."/>
            <person name="Hsiao K."/>
            <person name="Chao Y."/>
            <person name="Chu M."/>
            <person name="Cheng C."/>
            <person name="Hour A."/>
            <person name="Lee P."/>
            <person name="Lin S."/>
            <person name="Lin Y."/>
            <person name="Liou J."/>
            <person name="Liu S."/>
            <person name="Hsing Y."/>
            <person name="Raghuvanshi S."/>
            <person name="Mohanty A."/>
            <person name="Bharti A.K."/>
            <person name="Gaur A."/>
            <person name="Gupta V."/>
            <person name="Kumar D."/>
            <person name="Ravi V."/>
            <person name="Vij S."/>
            <person name="Kapur A."/>
            <person name="Khurana P."/>
            <person name="Khurana P."/>
            <person name="Khurana J.P."/>
            <person name="Tyagi A.K."/>
            <person name="Gaikwad K."/>
            <person name="Singh A."/>
            <person name="Dalal V."/>
            <person name="Srivastava S."/>
            <person name="Dixit A."/>
            <person name="Pal A.K."/>
            <person name="Ghazi I.A."/>
            <person name="Yadav M."/>
            <person name="Pandit A."/>
            <person name="Bhargava A."/>
            <person name="Sureshbabu K."/>
            <person name="Batra K."/>
            <person name="Sharma T.R."/>
            <person name="Mohapatra T."/>
            <person name="Singh N.K."/>
            <person name="Messing J."/>
            <person name="Nelson A.B."/>
            <person name="Fuks G."/>
            <person name="Kavchok S."/>
            <person name="Keizer G."/>
            <person name="Linton E."/>
            <person name="Llaca V."/>
            <person name="Song R."/>
            <person name="Tanyolac B."/>
            <person name="Young S."/>
            <person name="Ho-Il K."/>
            <person name="Hahn J.H."/>
            <person name="Sangsakoo G."/>
            <person name="Vanavichit A."/>
            <person name="de Mattos Luiz.A.T."/>
            <person name="Zimmer P.D."/>
            <person name="Malone G."/>
            <person name="Dellagostin O."/>
            <person name="de Oliveira A.C."/>
            <person name="Bevan M."/>
            <person name="Bancroft I."/>
            <person name="Minx P."/>
            <person name="Cordum H."/>
            <person name="Wilson R."/>
            <person name="Cheng Z."/>
            <person name="Jin W."/>
            <person name="Jiang J."/>
            <person name="Leong S.A."/>
            <person name="Iwama H."/>
            <person name="Gojobori T."/>
            <person name="Itoh T."/>
            <person name="Niimura Y."/>
            <person name="Fujii Y."/>
            <person name="Habara T."/>
            <person name="Sakai H."/>
            <person name="Sato Y."/>
            <person name="Wilson G."/>
            <person name="Kumar K."/>
            <person name="McCouch S."/>
            <person name="Juretic N."/>
            <person name="Hoen D."/>
            <person name="Wright S."/>
            <person name="Bruskiewich R."/>
            <person name="Bureau T."/>
            <person name="Miyao A."/>
            <person name="Hirochika H."/>
            <person name="Nishikawa T."/>
            <person name="Kadowaki K."/>
            <person name="Sugiura M."/>
            <person name="Burr B."/>
            <person name="Sasaki T."/>
        </authorList>
    </citation>
    <scope>NUCLEOTIDE SEQUENCE [LARGE SCALE GENOMIC DNA]</scope>
    <source>
        <strain evidence="3">cv. Nipponbare</strain>
    </source>
</reference>
<sequence>MMRQQDVEWVALEARQWNMDMEMRRTSWRLKGNVRPVARRGGDGEGGCWYNGVYVLMVGGWLWSLEQQNIRVADM</sequence>
<reference evidence="3" key="4">
    <citation type="journal article" date="2008" name="Nucleic Acids Res.">
        <title>The rice annotation project database (RAP-DB): 2008 update.</title>
        <authorList>
            <consortium name="The rice annotation project (RAP)"/>
        </authorList>
    </citation>
    <scope>GENOME REANNOTATION</scope>
    <source>
        <strain evidence="3">cv. Nipponbare</strain>
    </source>
</reference>
<proteinExistence type="predicted"/>